<proteinExistence type="predicted"/>
<gene>
    <name evidence="1" type="ORF">LCGC14_2521150</name>
</gene>
<dbReference type="EMBL" id="LAZR01040673">
    <property type="protein sequence ID" value="KKL13901.1"/>
    <property type="molecule type" value="Genomic_DNA"/>
</dbReference>
<comment type="caution">
    <text evidence="1">The sequence shown here is derived from an EMBL/GenBank/DDBJ whole genome shotgun (WGS) entry which is preliminary data.</text>
</comment>
<sequence>MNTVVLSTRKYKAGYEVREELCRTDYEAVPLSGEVDEEMQEIIDYISTPSDVIVKSAYTPSGDYIGNGKDACFLVVKRGIKPEKRSPTSNVCSIGWCEKEQKWYGWSHRAIYGFGVGDVVKEGDCTASSGYTESYLREHPEDDTSLRVGFTAKDLIDAKIMAMAFAASVS</sequence>
<name>A0A0F9D7X1_9ZZZZ</name>
<organism evidence="1">
    <name type="scientific">marine sediment metagenome</name>
    <dbReference type="NCBI Taxonomy" id="412755"/>
    <lineage>
        <taxon>unclassified sequences</taxon>
        <taxon>metagenomes</taxon>
        <taxon>ecological metagenomes</taxon>
    </lineage>
</organism>
<reference evidence="1" key="1">
    <citation type="journal article" date="2015" name="Nature">
        <title>Complex archaea that bridge the gap between prokaryotes and eukaryotes.</title>
        <authorList>
            <person name="Spang A."/>
            <person name="Saw J.H."/>
            <person name="Jorgensen S.L."/>
            <person name="Zaremba-Niedzwiedzka K."/>
            <person name="Martijn J."/>
            <person name="Lind A.E."/>
            <person name="van Eijk R."/>
            <person name="Schleper C."/>
            <person name="Guy L."/>
            <person name="Ettema T.J."/>
        </authorList>
    </citation>
    <scope>NUCLEOTIDE SEQUENCE</scope>
</reference>
<dbReference type="InterPro" id="IPR057386">
    <property type="entry name" value="Tad6-like"/>
</dbReference>
<dbReference type="Pfam" id="PF25188">
    <property type="entry name" value="Tad6"/>
    <property type="match status" value="1"/>
</dbReference>
<dbReference type="AlphaFoldDB" id="A0A0F9D7X1"/>
<evidence type="ECO:0000313" key="1">
    <source>
        <dbReference type="EMBL" id="KKL13901.1"/>
    </source>
</evidence>
<protein>
    <submittedName>
        <fullName evidence="1">Uncharacterized protein</fullName>
    </submittedName>
</protein>
<accession>A0A0F9D7X1</accession>